<dbReference type="InterPro" id="IPR054712">
    <property type="entry name" value="Cas3-like_dom"/>
</dbReference>
<dbReference type="NCBIfam" id="TIGR01587">
    <property type="entry name" value="cas3_core"/>
    <property type="match status" value="1"/>
</dbReference>
<dbReference type="PROSITE" id="PS51192">
    <property type="entry name" value="HELICASE_ATP_BIND_1"/>
    <property type="match status" value="1"/>
</dbReference>
<reference evidence="7" key="1">
    <citation type="journal article" date="2020" name="mSystems">
        <title>Genome- and Community-Level Interaction Insights into Carbon Utilization and Element Cycling Functions of Hydrothermarchaeota in Hydrothermal Sediment.</title>
        <authorList>
            <person name="Zhou Z."/>
            <person name="Liu Y."/>
            <person name="Xu W."/>
            <person name="Pan J."/>
            <person name="Luo Z.H."/>
            <person name="Li M."/>
        </authorList>
    </citation>
    <scope>NUCLEOTIDE SEQUENCE [LARGE SCALE GENOMIC DNA]</scope>
    <source>
        <strain evidence="7">SpSt-26</strain>
    </source>
</reference>
<dbReference type="GO" id="GO:0003724">
    <property type="term" value="F:RNA helicase activity"/>
    <property type="evidence" value="ECO:0007669"/>
    <property type="project" value="TreeGrafter"/>
</dbReference>
<dbReference type="InterPro" id="IPR006474">
    <property type="entry name" value="Helicase_Cas3_CRISPR-ass_core"/>
</dbReference>
<keyword evidence="2" id="KW-0378">Hydrolase</keyword>
<dbReference type="Pfam" id="PF00270">
    <property type="entry name" value="DEAD"/>
    <property type="match status" value="1"/>
</dbReference>
<dbReference type="PANTHER" id="PTHR47963:SF9">
    <property type="entry name" value="CRISPR-ASSOCIATED ENDONUCLEASE_HELICASE CAS3"/>
    <property type="match status" value="1"/>
</dbReference>
<dbReference type="GO" id="GO:0003723">
    <property type="term" value="F:RNA binding"/>
    <property type="evidence" value="ECO:0007669"/>
    <property type="project" value="TreeGrafter"/>
</dbReference>
<dbReference type="InterPro" id="IPR027417">
    <property type="entry name" value="P-loop_NTPase"/>
</dbReference>
<sequence>MLLDSLREVSEKWFNGSPRPFIEYAIERVGEKWDEKNFFIIEAPTGYGKSTISATLALKSVRDDFKCIIAFPLRTLLEDQFRKFEKIFGGRSKILGKRYMHNPDSPYLIKPVTLTTVDTLALNLLGIPPETLEKVAEERSLGHYFFSWASVLLSDLVLDEVHLLADSTKSLSFLAALMKIAQSFDQRAVFMSATMPEALKKRLQELGGDRVEFITFFSEKQDPEFCEERMSKKYEIRVESSDKDKYEKIVGWIRNSEFRRTLVVFNTASEAIEFYRMQLNKLKEFSENTMLIHSRFTEKDREDKIEEIRKLQKEKDFIIVSTQVIEAGVDISSDLMITEISPANSLIQRFGRFLRFGEKEGRIYIWFEEGLLNSGDYKVYDGELTKKTLGWLKSNPEVNVHLPHGERGFYGLVNSVYSSEDFEFNLNAIESFERIFLDLETAPKKAIDLLFRMGGSFVREGIQIPVSFLKKEEISDISPSEFLRSCVVPMAFESFLRMIKSIRGALGRDMRYIEREKLHFLSNPRPEKLLEFMFKYNVMAFLADAGYSSEFGLVME</sequence>
<evidence type="ECO:0000256" key="5">
    <source>
        <dbReference type="ARBA" id="ARBA00023118"/>
    </source>
</evidence>
<dbReference type="GO" id="GO:0005524">
    <property type="term" value="F:ATP binding"/>
    <property type="evidence" value="ECO:0007669"/>
    <property type="project" value="UniProtKB-KW"/>
</dbReference>
<evidence type="ECO:0000256" key="3">
    <source>
        <dbReference type="ARBA" id="ARBA00022806"/>
    </source>
</evidence>
<evidence type="ECO:0000256" key="1">
    <source>
        <dbReference type="ARBA" id="ARBA00022741"/>
    </source>
</evidence>
<accession>A0A7J2TG69</accession>
<dbReference type="InterPro" id="IPR014001">
    <property type="entry name" value="Helicase_ATP-bd"/>
</dbReference>
<dbReference type="InterPro" id="IPR011545">
    <property type="entry name" value="DEAD/DEAH_box_helicase_dom"/>
</dbReference>
<keyword evidence="1" id="KW-0547">Nucleotide-binding</keyword>
<keyword evidence="4" id="KW-0067">ATP-binding</keyword>
<protein>
    <submittedName>
        <fullName evidence="7">CRISPR-associated helicase Cas3</fullName>
    </submittedName>
</protein>
<evidence type="ECO:0000256" key="2">
    <source>
        <dbReference type="ARBA" id="ARBA00022801"/>
    </source>
</evidence>
<gene>
    <name evidence="7" type="primary">cas3</name>
    <name evidence="7" type="ORF">ENP88_00180</name>
</gene>
<name>A0A7J2TG69_ARCFL</name>
<proteinExistence type="predicted"/>
<evidence type="ECO:0000259" key="6">
    <source>
        <dbReference type="PROSITE" id="PS51192"/>
    </source>
</evidence>
<dbReference type="EMBL" id="DSLA01000004">
    <property type="protein sequence ID" value="HEH34583.1"/>
    <property type="molecule type" value="Genomic_DNA"/>
</dbReference>
<dbReference type="SUPFAM" id="SSF52540">
    <property type="entry name" value="P-loop containing nucleoside triphosphate hydrolases"/>
    <property type="match status" value="1"/>
</dbReference>
<organism evidence="7">
    <name type="scientific">Archaeoglobus fulgidus</name>
    <dbReference type="NCBI Taxonomy" id="2234"/>
    <lineage>
        <taxon>Archaea</taxon>
        <taxon>Methanobacteriati</taxon>
        <taxon>Methanobacteriota</taxon>
        <taxon>Archaeoglobi</taxon>
        <taxon>Archaeoglobales</taxon>
        <taxon>Archaeoglobaceae</taxon>
        <taxon>Archaeoglobus</taxon>
    </lineage>
</organism>
<dbReference type="GO" id="GO:0016787">
    <property type="term" value="F:hydrolase activity"/>
    <property type="evidence" value="ECO:0007669"/>
    <property type="project" value="UniProtKB-KW"/>
</dbReference>
<dbReference type="AlphaFoldDB" id="A0A7J2TG69"/>
<dbReference type="SMART" id="SM00487">
    <property type="entry name" value="DEXDc"/>
    <property type="match status" value="1"/>
</dbReference>
<keyword evidence="5" id="KW-0051">Antiviral defense</keyword>
<dbReference type="Gene3D" id="3.40.50.300">
    <property type="entry name" value="P-loop containing nucleotide triphosphate hydrolases"/>
    <property type="match status" value="2"/>
</dbReference>
<dbReference type="InterPro" id="IPR001650">
    <property type="entry name" value="Helicase_C-like"/>
</dbReference>
<dbReference type="InterPro" id="IPR050547">
    <property type="entry name" value="DEAD_box_RNA_helicases"/>
</dbReference>
<evidence type="ECO:0000313" key="7">
    <source>
        <dbReference type="EMBL" id="HEH34583.1"/>
    </source>
</evidence>
<dbReference type="GO" id="GO:0051607">
    <property type="term" value="P:defense response to virus"/>
    <property type="evidence" value="ECO:0007669"/>
    <property type="project" value="UniProtKB-KW"/>
</dbReference>
<dbReference type="PANTHER" id="PTHR47963">
    <property type="entry name" value="DEAD-BOX ATP-DEPENDENT RNA HELICASE 47, MITOCHONDRIAL"/>
    <property type="match status" value="1"/>
</dbReference>
<dbReference type="SMART" id="SM00490">
    <property type="entry name" value="HELICc"/>
    <property type="match status" value="1"/>
</dbReference>
<dbReference type="GO" id="GO:0140097">
    <property type="term" value="F:catalytic activity, acting on DNA"/>
    <property type="evidence" value="ECO:0007669"/>
    <property type="project" value="UniProtKB-ARBA"/>
</dbReference>
<feature type="domain" description="Helicase ATP-binding" evidence="6">
    <location>
        <begin position="30"/>
        <end position="213"/>
    </location>
</feature>
<dbReference type="Pfam" id="PF22590">
    <property type="entry name" value="Cas3-like_C_2"/>
    <property type="match status" value="1"/>
</dbReference>
<keyword evidence="3" id="KW-0347">Helicase</keyword>
<comment type="caution">
    <text evidence="7">The sequence shown here is derived from an EMBL/GenBank/DDBJ whole genome shotgun (WGS) entry which is preliminary data.</text>
</comment>
<evidence type="ECO:0000256" key="4">
    <source>
        <dbReference type="ARBA" id="ARBA00022840"/>
    </source>
</evidence>